<gene>
    <name evidence="1" type="ORF">AFCDBAGC_3818</name>
</gene>
<proteinExistence type="predicted"/>
<comment type="caution">
    <text evidence="1">The sequence shown here is derived from an EMBL/GenBank/DDBJ whole genome shotgun (WGS) entry which is preliminary data.</text>
</comment>
<reference evidence="1 2" key="1">
    <citation type="journal article" date="2021" name="Front. Microbiol.">
        <title>Comprehensive Comparative Genomics and Phenotyping of Methylobacterium Species.</title>
        <authorList>
            <person name="Alessa O."/>
            <person name="Ogura Y."/>
            <person name="Fujitani Y."/>
            <person name="Takami H."/>
            <person name="Hayashi T."/>
            <person name="Sahin N."/>
            <person name="Tani A."/>
        </authorList>
    </citation>
    <scope>NUCLEOTIDE SEQUENCE [LARGE SCALE GENOMIC DNA]</scope>
    <source>
        <strain evidence="1 2">DSM 23679</strain>
    </source>
</reference>
<dbReference type="Proteomes" id="UP001055117">
    <property type="component" value="Unassembled WGS sequence"/>
</dbReference>
<evidence type="ECO:0000313" key="1">
    <source>
        <dbReference type="EMBL" id="GJD45940.1"/>
    </source>
</evidence>
<name>A0ABQ4QMA5_9HYPH</name>
<evidence type="ECO:0000313" key="2">
    <source>
        <dbReference type="Proteomes" id="UP001055117"/>
    </source>
</evidence>
<accession>A0ABQ4QMA5</accession>
<sequence length="36" mass="3958">MDMAAPVRNSQLSGMGQIRTQLAILAMIKKIVKKNT</sequence>
<keyword evidence="2" id="KW-1185">Reference proteome</keyword>
<protein>
    <submittedName>
        <fullName evidence="1">Uncharacterized protein</fullName>
    </submittedName>
</protein>
<dbReference type="EMBL" id="BPQG01000057">
    <property type="protein sequence ID" value="GJD45940.1"/>
    <property type="molecule type" value="Genomic_DNA"/>
</dbReference>
<organism evidence="1 2">
    <name type="scientific">Methylobacterium cerastii</name>
    <dbReference type="NCBI Taxonomy" id="932741"/>
    <lineage>
        <taxon>Bacteria</taxon>
        <taxon>Pseudomonadati</taxon>
        <taxon>Pseudomonadota</taxon>
        <taxon>Alphaproteobacteria</taxon>
        <taxon>Hyphomicrobiales</taxon>
        <taxon>Methylobacteriaceae</taxon>
        <taxon>Methylobacterium</taxon>
    </lineage>
</organism>